<name>A0ABV2JAL3_9FIRM</name>
<dbReference type="Pfam" id="PF00117">
    <property type="entry name" value="GATase"/>
    <property type="match status" value="1"/>
</dbReference>
<dbReference type="SUPFAM" id="SSF52317">
    <property type="entry name" value="Class I glutamine amidotransferase-like"/>
    <property type="match status" value="1"/>
</dbReference>
<accession>A0ABV2JAL3</accession>
<dbReference type="Proteomes" id="UP001549162">
    <property type="component" value="Unassembled WGS sequence"/>
</dbReference>
<keyword evidence="2" id="KW-0436">Ligase</keyword>
<dbReference type="InterPro" id="IPR029062">
    <property type="entry name" value="Class_I_gatase-like"/>
</dbReference>
<keyword evidence="3" id="KW-1185">Reference proteome</keyword>
<dbReference type="PANTHER" id="PTHR42695:SF5">
    <property type="entry name" value="GLUTAMINE AMIDOTRANSFERASE YLR126C-RELATED"/>
    <property type="match status" value="1"/>
</dbReference>
<organism evidence="2 3">
    <name type="scientific">Peptoniphilus olsenii</name>
    <dbReference type="NCBI Taxonomy" id="411570"/>
    <lineage>
        <taxon>Bacteria</taxon>
        <taxon>Bacillati</taxon>
        <taxon>Bacillota</taxon>
        <taxon>Tissierellia</taxon>
        <taxon>Tissierellales</taxon>
        <taxon>Peptoniphilaceae</taxon>
        <taxon>Peptoniphilus</taxon>
    </lineage>
</organism>
<dbReference type="RefSeq" id="WP_354368578.1">
    <property type="nucleotide sequence ID" value="NZ_JBEPMA010000009.1"/>
</dbReference>
<dbReference type="InterPro" id="IPR044992">
    <property type="entry name" value="ChyE-like"/>
</dbReference>
<feature type="domain" description="Glutamine amidotransferase" evidence="1">
    <location>
        <begin position="32"/>
        <end position="205"/>
    </location>
</feature>
<dbReference type="GO" id="GO:0003922">
    <property type="term" value="F:GMP synthase (glutamine-hydrolyzing) activity"/>
    <property type="evidence" value="ECO:0007669"/>
    <property type="project" value="UniProtKB-EC"/>
</dbReference>
<gene>
    <name evidence="2" type="ORF">ABID14_001431</name>
</gene>
<reference evidence="2 3" key="1">
    <citation type="submission" date="2024-06" db="EMBL/GenBank/DDBJ databases">
        <title>Genomic Encyclopedia of Type Strains, Phase IV (KMG-IV): sequencing the most valuable type-strain genomes for metagenomic binning, comparative biology and taxonomic classification.</title>
        <authorList>
            <person name="Goeker M."/>
        </authorList>
    </citation>
    <scope>NUCLEOTIDE SEQUENCE [LARGE SCALE GENOMIC DNA]</scope>
    <source>
        <strain evidence="2 3">DSM 21460</strain>
    </source>
</reference>
<comment type="caution">
    <text evidence="2">The sequence shown here is derived from an EMBL/GenBank/DDBJ whole genome shotgun (WGS) entry which is preliminary data.</text>
</comment>
<dbReference type="InterPro" id="IPR017926">
    <property type="entry name" value="GATASE"/>
</dbReference>
<evidence type="ECO:0000259" key="1">
    <source>
        <dbReference type="Pfam" id="PF00117"/>
    </source>
</evidence>
<sequence length="209" mass="24590">MKKILIINNEKDRDDFGWIPIIKEAILNIGDYEFYVLHYTEINENIFASFKPDFIYLTGRVTYDWDLEEILQNYSQELKLIKDTTVPTIGVCAGHQLIAVAHGADFGKMVEVKQDEEDIREKGFTKVDIVKRNRIFDGLSDNFKVYQLHRDEVKTLPEDFELLASTEMCKIQAMKHKQKYLYSVQFHPEKYNEENIDGKIILENFLNIK</sequence>
<proteinExistence type="predicted"/>
<evidence type="ECO:0000313" key="3">
    <source>
        <dbReference type="Proteomes" id="UP001549162"/>
    </source>
</evidence>
<dbReference type="PROSITE" id="PS51273">
    <property type="entry name" value="GATASE_TYPE_1"/>
    <property type="match status" value="1"/>
</dbReference>
<evidence type="ECO:0000313" key="2">
    <source>
        <dbReference type="EMBL" id="MET3617796.1"/>
    </source>
</evidence>
<dbReference type="EC" id="6.3.5.2" evidence="2"/>
<dbReference type="CDD" id="cd01653">
    <property type="entry name" value="GATase1"/>
    <property type="match status" value="1"/>
</dbReference>
<protein>
    <submittedName>
        <fullName evidence="2">GMP synthase (Glutamine-hydrolyzing)</fullName>
        <ecNumber evidence="2">6.3.5.2</ecNumber>
    </submittedName>
</protein>
<dbReference type="Gene3D" id="3.40.50.880">
    <property type="match status" value="1"/>
</dbReference>
<dbReference type="EMBL" id="JBEPMA010000009">
    <property type="protein sequence ID" value="MET3617796.1"/>
    <property type="molecule type" value="Genomic_DNA"/>
</dbReference>
<dbReference type="PANTHER" id="PTHR42695">
    <property type="entry name" value="GLUTAMINE AMIDOTRANSFERASE YLR126C-RELATED"/>
    <property type="match status" value="1"/>
</dbReference>